<dbReference type="GO" id="GO:0017110">
    <property type="term" value="F:nucleoside diphosphate phosphatase activity"/>
    <property type="evidence" value="ECO:0007669"/>
    <property type="project" value="InterPro"/>
</dbReference>
<protein>
    <recommendedName>
        <fullName evidence="9">ERCC1-like central domain-containing protein</fullName>
    </recommendedName>
</protein>
<feature type="binding site" evidence="7">
    <location>
        <position position="447"/>
    </location>
    <ligand>
        <name>Ca(2+)</name>
        <dbReference type="ChEBI" id="CHEBI:29108"/>
    </ligand>
</feature>
<dbReference type="Pfam" id="PF03834">
    <property type="entry name" value="Rad10"/>
    <property type="match status" value="1"/>
</dbReference>
<dbReference type="GO" id="GO:0006312">
    <property type="term" value="P:mitotic recombination"/>
    <property type="evidence" value="ECO:0007669"/>
    <property type="project" value="TreeGrafter"/>
</dbReference>
<dbReference type="InterPro" id="IPR036258">
    <property type="entry name" value="Apyrase_sf"/>
</dbReference>
<keyword evidence="7" id="KW-0479">Metal-binding</keyword>
<dbReference type="CDD" id="cd22325">
    <property type="entry name" value="ERCC1_C-like"/>
    <property type="match status" value="1"/>
</dbReference>
<evidence type="ECO:0000256" key="4">
    <source>
        <dbReference type="ARBA" id="ARBA00023125"/>
    </source>
</evidence>
<dbReference type="GO" id="GO:0005509">
    <property type="term" value="F:calcium ion binding"/>
    <property type="evidence" value="ECO:0007669"/>
    <property type="project" value="InterPro"/>
</dbReference>
<dbReference type="GO" id="GO:0003684">
    <property type="term" value="F:damaged DNA binding"/>
    <property type="evidence" value="ECO:0007669"/>
    <property type="project" value="InterPro"/>
</dbReference>
<dbReference type="SUPFAM" id="SSF47781">
    <property type="entry name" value="RuvA domain 2-like"/>
    <property type="match status" value="1"/>
</dbReference>
<dbReference type="InterPro" id="IPR004579">
    <property type="entry name" value="ERCC1/RAD10/SWI10"/>
</dbReference>
<keyword evidence="6" id="KW-0539">Nucleus</keyword>
<dbReference type="NCBIfam" id="TIGR00597">
    <property type="entry name" value="rad10"/>
    <property type="match status" value="1"/>
</dbReference>
<feature type="binding site" evidence="7">
    <location>
        <position position="386"/>
    </location>
    <ligand>
        <name>Ca(2+)</name>
        <dbReference type="ChEBI" id="CHEBI:29108"/>
    </ligand>
</feature>
<keyword evidence="11" id="KW-1185">Reference proteome</keyword>
<proteinExistence type="inferred from homology"/>
<dbReference type="InterPro" id="IPR047260">
    <property type="entry name" value="ERCC1-like_central_dom"/>
</dbReference>
<gene>
    <name evidence="10" type="ORF">PMEA_00026139</name>
</gene>
<dbReference type="InterPro" id="IPR010994">
    <property type="entry name" value="RuvA_2-like"/>
</dbReference>
<dbReference type="GO" id="GO:0003697">
    <property type="term" value="F:single-stranded DNA binding"/>
    <property type="evidence" value="ECO:0007669"/>
    <property type="project" value="TreeGrafter"/>
</dbReference>
<dbReference type="PANTHER" id="PTHR12749">
    <property type="entry name" value="EXCISION REPAIR CROSS-COMPLEMENTING 1 ERCC1"/>
    <property type="match status" value="1"/>
</dbReference>
<evidence type="ECO:0000256" key="1">
    <source>
        <dbReference type="ARBA" id="ARBA00004123"/>
    </source>
</evidence>
<keyword evidence="7" id="KW-0106">Calcium</keyword>
<comment type="similarity">
    <text evidence="2">Belongs to the ERCC1/RAD10/SWI10 family.</text>
</comment>
<feature type="compositionally biased region" description="Basic and acidic residues" evidence="8">
    <location>
        <begin position="51"/>
        <end position="60"/>
    </location>
</feature>
<dbReference type="Proteomes" id="UP001159428">
    <property type="component" value="Unassembled WGS sequence"/>
</dbReference>
<comment type="caution">
    <text evidence="10">The sequence shown here is derived from an EMBL/GenBank/DDBJ whole genome shotgun (WGS) entry which is preliminary data.</text>
</comment>
<evidence type="ECO:0000256" key="6">
    <source>
        <dbReference type="ARBA" id="ARBA00023242"/>
    </source>
</evidence>
<accession>A0AAU9VW81</accession>
<evidence type="ECO:0000256" key="5">
    <source>
        <dbReference type="ARBA" id="ARBA00023204"/>
    </source>
</evidence>
<feature type="region of interest" description="Disordered" evidence="8">
    <location>
        <begin position="43"/>
        <end position="78"/>
    </location>
</feature>
<dbReference type="Pfam" id="PF06079">
    <property type="entry name" value="Apyrase"/>
    <property type="match status" value="1"/>
</dbReference>
<dbReference type="EMBL" id="CALNXJ010000005">
    <property type="protein sequence ID" value="CAH3040602.1"/>
    <property type="molecule type" value="Genomic_DNA"/>
</dbReference>
<dbReference type="GO" id="GO:0070522">
    <property type="term" value="C:ERCC4-ERCC1 complex"/>
    <property type="evidence" value="ECO:0007669"/>
    <property type="project" value="TreeGrafter"/>
</dbReference>
<keyword evidence="5" id="KW-0234">DNA repair</keyword>
<evidence type="ECO:0000256" key="8">
    <source>
        <dbReference type="SAM" id="MobiDB-lite"/>
    </source>
</evidence>
<organism evidence="10 11">
    <name type="scientific">Pocillopora meandrina</name>
    <dbReference type="NCBI Taxonomy" id="46732"/>
    <lineage>
        <taxon>Eukaryota</taxon>
        <taxon>Metazoa</taxon>
        <taxon>Cnidaria</taxon>
        <taxon>Anthozoa</taxon>
        <taxon>Hexacorallia</taxon>
        <taxon>Scleractinia</taxon>
        <taxon>Astrocoeniina</taxon>
        <taxon>Pocilloporidae</taxon>
        <taxon>Pocillopora</taxon>
    </lineage>
</organism>
<evidence type="ECO:0000256" key="3">
    <source>
        <dbReference type="ARBA" id="ARBA00022763"/>
    </source>
</evidence>
<dbReference type="Pfam" id="PF14520">
    <property type="entry name" value="HHH_5"/>
    <property type="match status" value="1"/>
</dbReference>
<dbReference type="SUPFAM" id="SSF101887">
    <property type="entry name" value="Apyrase"/>
    <property type="match status" value="1"/>
</dbReference>
<evidence type="ECO:0000259" key="9">
    <source>
        <dbReference type="Pfam" id="PF03834"/>
    </source>
</evidence>
<comment type="cofactor">
    <cofactor evidence="7">
        <name>Ca(2+)</name>
        <dbReference type="ChEBI" id="CHEBI:29108"/>
    </cofactor>
</comment>
<dbReference type="GO" id="GO:0000110">
    <property type="term" value="C:nucleotide-excision repair factor 1 complex"/>
    <property type="evidence" value="ECO:0007669"/>
    <property type="project" value="TreeGrafter"/>
</dbReference>
<sequence>LCKAVISAPTYRSILKMAATKRKFTVPSLEELDKDVQESRRNPIFNTYKTSSKDIEESRDGTNSATSNAGDLKRHEVNNLGSKSELTLNGGTGLLNKNCVPKQDSVPFREILPAQNKVEGEGNSSSDCSVKPTVGKTFRETFAFLEETNHFKETVAKIKEKESTIDVNSSSVPVTSKSNRNAIIVNPRQKGNPVLKHIRNVPWEMGDIIPDYVLGPSTCALFLSLRYHHFNPEYIHERLKLLGQRYELRILLVQVDVKDPHQTIRELSKMALMADCTLMLAWSSEEAGRYLETYKVYENKPPDALLGQSEGDYLSKLTDCLTTVKGVNKTDVVSLSSTFGSLANMATASKDDLALLPGFGPLKVCMVYEGLRGALGIQYPGYVIHEAANWSDKQKKWFFLPRRASHEMYNEKDDEHRATNVLISCDENFTNFHVHTIGELNLTHGFSSFKFIPGTDDNLFVALKTEEDKGTIRSYIVAYDIHGRMLMDEILIGNNKFEGIEFI</sequence>
<dbReference type="GO" id="GO:0006302">
    <property type="term" value="P:double-strand break repair"/>
    <property type="evidence" value="ECO:0007669"/>
    <property type="project" value="UniProtKB-ARBA"/>
</dbReference>
<dbReference type="PANTHER" id="PTHR12749:SF0">
    <property type="entry name" value="DNA EXCISION REPAIR PROTEIN ERCC-1"/>
    <property type="match status" value="1"/>
</dbReference>
<dbReference type="Gene3D" id="2.120.10.100">
    <property type="entry name" value="Apyrase"/>
    <property type="match status" value="1"/>
</dbReference>
<evidence type="ECO:0000313" key="11">
    <source>
        <dbReference type="Proteomes" id="UP001159428"/>
    </source>
</evidence>
<feature type="non-terminal residue" evidence="10">
    <location>
        <position position="1"/>
    </location>
</feature>
<evidence type="ECO:0000256" key="2">
    <source>
        <dbReference type="ARBA" id="ARBA00008283"/>
    </source>
</evidence>
<dbReference type="GO" id="GO:0070914">
    <property type="term" value="P:UV-damage excision repair"/>
    <property type="evidence" value="ECO:0007669"/>
    <property type="project" value="TreeGrafter"/>
</dbReference>
<keyword evidence="3" id="KW-0227">DNA damage</keyword>
<comment type="subcellular location">
    <subcellularLocation>
        <location evidence="1">Nucleus</location>
    </subcellularLocation>
</comment>
<dbReference type="InterPro" id="IPR011335">
    <property type="entry name" value="Restrct_endonuc-II-like"/>
</dbReference>
<name>A0AAU9VW81_9CNID</name>
<evidence type="ECO:0000313" key="10">
    <source>
        <dbReference type="EMBL" id="CAH3040602.1"/>
    </source>
</evidence>
<dbReference type="Gene3D" id="3.40.50.10130">
    <property type="match status" value="1"/>
</dbReference>
<dbReference type="AlphaFoldDB" id="A0AAU9VW81"/>
<reference evidence="10 11" key="1">
    <citation type="submission" date="2022-05" db="EMBL/GenBank/DDBJ databases">
        <authorList>
            <consortium name="Genoscope - CEA"/>
            <person name="William W."/>
        </authorList>
    </citation>
    <scope>NUCLEOTIDE SEQUENCE [LARGE SCALE GENOMIC DNA]</scope>
</reference>
<dbReference type="SUPFAM" id="SSF52980">
    <property type="entry name" value="Restriction endonuclease-like"/>
    <property type="match status" value="1"/>
</dbReference>
<feature type="binding site" evidence="7">
    <location>
        <position position="498"/>
    </location>
    <ligand>
        <name>Ca(2+)</name>
        <dbReference type="ChEBI" id="CHEBI:29108"/>
    </ligand>
</feature>
<feature type="domain" description="ERCC1-like central" evidence="9">
    <location>
        <begin position="183"/>
        <end position="295"/>
    </location>
</feature>
<dbReference type="InterPro" id="IPR009283">
    <property type="entry name" value="Apyrase"/>
</dbReference>
<dbReference type="Gene3D" id="1.10.150.20">
    <property type="entry name" value="5' to 3' exonuclease, C-terminal subdomain"/>
    <property type="match status" value="1"/>
</dbReference>
<keyword evidence="4" id="KW-0238">DNA-binding</keyword>
<evidence type="ECO:0000256" key="7">
    <source>
        <dbReference type="PIRSR" id="PIRSR609283-1"/>
    </source>
</evidence>
<dbReference type="FunFam" id="3.40.50.10130:FF:000001">
    <property type="entry name" value="DNA excision repair protein ERCC-1"/>
    <property type="match status" value="1"/>
</dbReference>